<dbReference type="AlphaFoldDB" id="A0A3S0IHY5"/>
<dbReference type="OrthoDB" id="9799092at2"/>
<dbReference type="RefSeq" id="WP_126406587.1">
    <property type="nucleotide sequence ID" value="NZ_RXNT01000002.1"/>
</dbReference>
<reference evidence="1 2" key="1">
    <citation type="submission" date="2018-12" db="EMBL/GenBank/DDBJ databases">
        <title>Bacillus yapensis draft genome sequence.</title>
        <authorList>
            <person name="Yu L."/>
            <person name="Xu X."/>
            <person name="Tang X."/>
        </authorList>
    </citation>
    <scope>NUCLEOTIDE SEQUENCE [LARGE SCALE GENOMIC DNA]</scope>
    <source>
        <strain evidence="1 2">XXST-01</strain>
    </source>
</reference>
<dbReference type="Proteomes" id="UP000271374">
    <property type="component" value="Unassembled WGS sequence"/>
</dbReference>
<name>A0A3S0IHY5_9BACI</name>
<proteinExistence type="predicted"/>
<protein>
    <submittedName>
        <fullName evidence="1">Uncharacterized protein</fullName>
    </submittedName>
</protein>
<sequence length="119" mass="13539">MIELVGNCFRCNKNVYCTDGFLNGITLGGGRILCFSCKEHDPLTEILNRLLKVDSELKDLIIHEGGEVKVVANKSVKSKEDYEWVLEELDRAAEFGMDISTKERLNEIKNQYVKLLNKS</sequence>
<organism evidence="1 2">
    <name type="scientific">Bacillus yapensis</name>
    <dbReference type="NCBI Taxonomy" id="2492960"/>
    <lineage>
        <taxon>Bacteria</taxon>
        <taxon>Bacillati</taxon>
        <taxon>Bacillota</taxon>
        <taxon>Bacilli</taxon>
        <taxon>Bacillales</taxon>
        <taxon>Bacillaceae</taxon>
        <taxon>Bacillus</taxon>
    </lineage>
</organism>
<comment type="caution">
    <text evidence="1">The sequence shown here is derived from an EMBL/GenBank/DDBJ whole genome shotgun (WGS) entry which is preliminary data.</text>
</comment>
<evidence type="ECO:0000313" key="2">
    <source>
        <dbReference type="Proteomes" id="UP000271374"/>
    </source>
</evidence>
<gene>
    <name evidence="1" type="ORF">EKG37_04055</name>
</gene>
<keyword evidence="2" id="KW-1185">Reference proteome</keyword>
<accession>A0A3S0IHY5</accession>
<dbReference type="EMBL" id="RXNT01000002">
    <property type="protein sequence ID" value="RTR35814.1"/>
    <property type="molecule type" value="Genomic_DNA"/>
</dbReference>
<evidence type="ECO:0000313" key="1">
    <source>
        <dbReference type="EMBL" id="RTR35814.1"/>
    </source>
</evidence>